<evidence type="ECO:0000256" key="4">
    <source>
        <dbReference type="ARBA" id="ARBA00022989"/>
    </source>
</evidence>
<feature type="transmembrane region" description="Helical" evidence="6">
    <location>
        <begin position="28"/>
        <end position="49"/>
    </location>
</feature>
<dbReference type="Gene3D" id="1.10.10.1740">
    <property type="entry name" value="Transmembrane protein 14-like"/>
    <property type="match status" value="1"/>
</dbReference>
<reference evidence="7 8" key="1">
    <citation type="journal article" date="2014" name="Science">
        <title>Plant genetics. Early allopolyploid evolution in the post-Neolithic Brassica napus oilseed genome.</title>
        <authorList>
            <person name="Chalhoub B."/>
            <person name="Denoeud F."/>
            <person name="Liu S."/>
            <person name="Parkin I.A."/>
            <person name="Tang H."/>
            <person name="Wang X."/>
            <person name="Chiquet J."/>
            <person name="Belcram H."/>
            <person name="Tong C."/>
            <person name="Samans B."/>
            <person name="Correa M."/>
            <person name="Da Silva C."/>
            <person name="Just J."/>
            <person name="Falentin C."/>
            <person name="Koh C.S."/>
            <person name="Le Clainche I."/>
            <person name="Bernard M."/>
            <person name="Bento P."/>
            <person name="Noel B."/>
            <person name="Labadie K."/>
            <person name="Alberti A."/>
            <person name="Charles M."/>
            <person name="Arnaud D."/>
            <person name="Guo H."/>
            <person name="Daviaud C."/>
            <person name="Alamery S."/>
            <person name="Jabbari K."/>
            <person name="Zhao M."/>
            <person name="Edger P.P."/>
            <person name="Chelaifa H."/>
            <person name="Tack D."/>
            <person name="Lassalle G."/>
            <person name="Mestiri I."/>
            <person name="Schnel N."/>
            <person name="Le Paslier M.C."/>
            <person name="Fan G."/>
            <person name="Renault V."/>
            <person name="Bayer P.E."/>
            <person name="Golicz A.A."/>
            <person name="Manoli S."/>
            <person name="Lee T.H."/>
            <person name="Thi V.H."/>
            <person name="Chalabi S."/>
            <person name="Hu Q."/>
            <person name="Fan C."/>
            <person name="Tollenaere R."/>
            <person name="Lu Y."/>
            <person name="Battail C."/>
            <person name="Shen J."/>
            <person name="Sidebottom C.H."/>
            <person name="Wang X."/>
            <person name="Canaguier A."/>
            <person name="Chauveau A."/>
            <person name="Berard A."/>
            <person name="Deniot G."/>
            <person name="Guan M."/>
            <person name="Liu Z."/>
            <person name="Sun F."/>
            <person name="Lim Y.P."/>
            <person name="Lyons E."/>
            <person name="Town C.D."/>
            <person name="Bancroft I."/>
            <person name="Wang X."/>
            <person name="Meng J."/>
            <person name="Ma J."/>
            <person name="Pires J.C."/>
            <person name="King G.J."/>
            <person name="Brunel D."/>
            <person name="Delourme R."/>
            <person name="Renard M."/>
            <person name="Aury J.M."/>
            <person name="Adams K.L."/>
            <person name="Batley J."/>
            <person name="Snowdon R.J."/>
            <person name="Tost J."/>
            <person name="Edwards D."/>
            <person name="Zhou Y."/>
            <person name="Hua W."/>
            <person name="Sharpe A.G."/>
            <person name="Paterson A.H."/>
            <person name="Guan C."/>
            <person name="Wincker P."/>
        </authorList>
    </citation>
    <scope>NUCLEOTIDE SEQUENCE [LARGE SCALE GENOMIC DNA]</scope>
    <source>
        <strain evidence="8">cv. Darmor-bzh</strain>
    </source>
</reference>
<dbReference type="Proteomes" id="UP000028999">
    <property type="component" value="Unassembled WGS sequence"/>
</dbReference>
<dbReference type="Gramene" id="CDY25185">
    <property type="protein sequence ID" value="CDY25185"/>
    <property type="gene ID" value="GSBRNA2T00029132001"/>
</dbReference>
<comment type="similarity">
    <text evidence="2">Belongs to the TMEM14 family.</text>
</comment>
<comment type="subcellular location">
    <subcellularLocation>
        <location evidence="1">Membrane</location>
    </subcellularLocation>
</comment>
<feature type="transmembrane region" description="Helical" evidence="6">
    <location>
        <begin position="61"/>
        <end position="81"/>
    </location>
</feature>
<sequence length="123" mass="13084">MHDFCFTIPYGMLLMVGGSMGYFKKGSIASLAGGAGTGFLVLLAGFITLKAFEKKKKSPVFAVVLQTVISAGLTFVMGQRYLKTQKIMPAGLVSGISGLMTCFYLYKIATGGNHIPKTTTKAE</sequence>
<keyword evidence="5 6" id="KW-0472">Membrane</keyword>
<evidence type="ECO:0000256" key="1">
    <source>
        <dbReference type="ARBA" id="ARBA00004370"/>
    </source>
</evidence>
<dbReference type="GO" id="GO:0015245">
    <property type="term" value="F:fatty acid transmembrane transporter activity"/>
    <property type="evidence" value="ECO:0000318"/>
    <property type="project" value="GO_Central"/>
</dbReference>
<evidence type="ECO:0000256" key="5">
    <source>
        <dbReference type="ARBA" id="ARBA00023136"/>
    </source>
</evidence>
<evidence type="ECO:0000256" key="3">
    <source>
        <dbReference type="ARBA" id="ARBA00022692"/>
    </source>
</evidence>
<evidence type="ECO:0000313" key="7">
    <source>
        <dbReference type="EMBL" id="CDY25185.1"/>
    </source>
</evidence>
<evidence type="ECO:0000256" key="2">
    <source>
        <dbReference type="ARBA" id="ARBA00007590"/>
    </source>
</evidence>
<dbReference type="InterPro" id="IPR044890">
    <property type="entry name" value="TMEM14_sf"/>
</dbReference>
<dbReference type="STRING" id="3708.A0A078GFC7"/>
<feature type="transmembrane region" description="Helical" evidence="6">
    <location>
        <begin position="87"/>
        <end position="106"/>
    </location>
</feature>
<dbReference type="PaxDb" id="3708-A0A078GFC7"/>
<dbReference type="InterPro" id="IPR005349">
    <property type="entry name" value="TMEM14"/>
</dbReference>
<accession>A0A078GFC7</accession>
<organism evidence="7 8">
    <name type="scientific">Brassica napus</name>
    <name type="common">Rape</name>
    <dbReference type="NCBI Taxonomy" id="3708"/>
    <lineage>
        <taxon>Eukaryota</taxon>
        <taxon>Viridiplantae</taxon>
        <taxon>Streptophyta</taxon>
        <taxon>Embryophyta</taxon>
        <taxon>Tracheophyta</taxon>
        <taxon>Spermatophyta</taxon>
        <taxon>Magnoliopsida</taxon>
        <taxon>eudicotyledons</taxon>
        <taxon>Gunneridae</taxon>
        <taxon>Pentapetalae</taxon>
        <taxon>rosids</taxon>
        <taxon>malvids</taxon>
        <taxon>Brassicales</taxon>
        <taxon>Brassicaceae</taxon>
        <taxon>Brassiceae</taxon>
        <taxon>Brassica</taxon>
    </lineage>
</organism>
<evidence type="ECO:0000256" key="6">
    <source>
        <dbReference type="SAM" id="Phobius"/>
    </source>
</evidence>
<dbReference type="Pfam" id="PF03647">
    <property type="entry name" value="Tmemb_14"/>
    <property type="match status" value="1"/>
</dbReference>
<name>A0A078GFC7_BRANA</name>
<dbReference type="GO" id="GO:0015908">
    <property type="term" value="P:fatty acid transport"/>
    <property type="evidence" value="ECO:0000318"/>
    <property type="project" value="GO_Central"/>
</dbReference>
<dbReference type="GO" id="GO:0009706">
    <property type="term" value="C:chloroplast inner membrane"/>
    <property type="evidence" value="ECO:0000318"/>
    <property type="project" value="GO_Central"/>
</dbReference>
<dbReference type="EMBL" id="LK032170">
    <property type="protein sequence ID" value="CDY25185.1"/>
    <property type="molecule type" value="Genomic_DNA"/>
</dbReference>
<keyword evidence="3 6" id="KW-0812">Transmembrane</keyword>
<gene>
    <name evidence="7" type="primary">BnaC06g04100D</name>
    <name evidence="7" type="ORF">GSBRNA2T00029132001</name>
</gene>
<protein>
    <submittedName>
        <fullName evidence="7">BnaC06g04100D protein</fullName>
    </submittedName>
</protein>
<dbReference type="PANTHER" id="PTHR12668">
    <property type="entry name" value="TRANSMEMBRANE PROTEIN 14, 15"/>
    <property type="match status" value="1"/>
</dbReference>
<proteinExistence type="inferred from homology"/>
<keyword evidence="8" id="KW-1185">Reference proteome</keyword>
<evidence type="ECO:0000313" key="8">
    <source>
        <dbReference type="Proteomes" id="UP000028999"/>
    </source>
</evidence>
<dbReference type="OrthoDB" id="5620at2759"/>
<keyword evidence="4 6" id="KW-1133">Transmembrane helix</keyword>
<dbReference type="AlphaFoldDB" id="A0A078GFC7"/>
<dbReference type="PANTHER" id="PTHR12668:SF49">
    <property type="entry name" value="GENOME ASSEMBLY, CHROMOSOME: A06"/>
    <property type="match status" value="1"/>
</dbReference>
<dbReference type="OMA" id="ANSHKIM"/>